<sequence>MASIPRKLLRNAVGLVNITAKRNYALPPDPLARFKALASASKEQPRVLITGSLGQLGRGLNTVYK</sequence>
<evidence type="ECO:0000313" key="1">
    <source>
        <dbReference type="EMBL" id="VDM84884.1"/>
    </source>
</evidence>
<name>A0A3P7K0T7_STRVU</name>
<accession>A0A3P7K0T7</accession>
<proteinExistence type="predicted"/>
<dbReference type="AlphaFoldDB" id="A0A3P7K0T7"/>
<dbReference type="OrthoDB" id="5860172at2759"/>
<evidence type="ECO:0000313" key="2">
    <source>
        <dbReference type="Proteomes" id="UP000270094"/>
    </source>
</evidence>
<organism evidence="1 2">
    <name type="scientific">Strongylus vulgaris</name>
    <name type="common">Blood worm</name>
    <dbReference type="NCBI Taxonomy" id="40348"/>
    <lineage>
        <taxon>Eukaryota</taxon>
        <taxon>Metazoa</taxon>
        <taxon>Ecdysozoa</taxon>
        <taxon>Nematoda</taxon>
        <taxon>Chromadorea</taxon>
        <taxon>Rhabditida</taxon>
        <taxon>Rhabditina</taxon>
        <taxon>Rhabditomorpha</taxon>
        <taxon>Strongyloidea</taxon>
        <taxon>Strongylidae</taxon>
        <taxon>Strongylus</taxon>
    </lineage>
</organism>
<protein>
    <submittedName>
        <fullName evidence="1">Uncharacterized protein</fullName>
    </submittedName>
</protein>
<gene>
    <name evidence="1" type="ORF">SVUK_LOCUS19882</name>
</gene>
<keyword evidence="2" id="KW-1185">Reference proteome</keyword>
<dbReference type="EMBL" id="UYYB01134160">
    <property type="protein sequence ID" value="VDM84884.1"/>
    <property type="molecule type" value="Genomic_DNA"/>
</dbReference>
<reference evidence="1 2" key="1">
    <citation type="submission" date="2018-11" db="EMBL/GenBank/DDBJ databases">
        <authorList>
            <consortium name="Pathogen Informatics"/>
        </authorList>
    </citation>
    <scope>NUCLEOTIDE SEQUENCE [LARGE SCALE GENOMIC DNA]</scope>
</reference>
<dbReference type="Proteomes" id="UP000270094">
    <property type="component" value="Unassembled WGS sequence"/>
</dbReference>